<dbReference type="InterPro" id="IPR054463">
    <property type="entry name" value="PexRD54_WY"/>
</dbReference>
<evidence type="ECO:0000256" key="1">
    <source>
        <dbReference type="ARBA" id="ARBA00004340"/>
    </source>
</evidence>
<dbReference type="OrthoDB" id="110905at2759"/>
<feature type="region of interest" description="Disordered" evidence="7">
    <location>
        <begin position="39"/>
        <end position="61"/>
    </location>
</feature>
<feature type="domain" description="RxLR effector PexRD54 WY" evidence="10">
    <location>
        <begin position="94"/>
        <end position="136"/>
    </location>
</feature>
<accession>A0A081AXG5</accession>
<gene>
    <name evidence="11" type="ORF">F444_02426</name>
</gene>
<dbReference type="InterPro" id="IPR040786">
    <property type="entry name" value="RXLR_WY"/>
</dbReference>
<evidence type="ECO:0000256" key="8">
    <source>
        <dbReference type="SAM" id="SignalP"/>
    </source>
</evidence>
<reference evidence="11 12" key="1">
    <citation type="submission" date="2013-11" db="EMBL/GenBank/DDBJ databases">
        <title>The Genome Sequence of Phytophthora parasitica P1976.</title>
        <authorList>
            <consortium name="The Broad Institute Genomics Platform"/>
            <person name="Russ C."/>
            <person name="Tyler B."/>
            <person name="Panabieres F."/>
            <person name="Shan W."/>
            <person name="Tripathy S."/>
            <person name="Grunwald N."/>
            <person name="Machado M."/>
            <person name="Johnson C.S."/>
            <person name="Walker B."/>
            <person name="Young S."/>
            <person name="Zeng Q."/>
            <person name="Gargeya S."/>
            <person name="Fitzgerald M."/>
            <person name="Haas B."/>
            <person name="Abouelleil A."/>
            <person name="Allen A.W."/>
            <person name="Alvarado L."/>
            <person name="Arachchi H.M."/>
            <person name="Berlin A.M."/>
            <person name="Chapman S.B."/>
            <person name="Gainer-Dewar J."/>
            <person name="Goldberg J."/>
            <person name="Griggs A."/>
            <person name="Gujja S."/>
            <person name="Hansen M."/>
            <person name="Howarth C."/>
            <person name="Imamovic A."/>
            <person name="Ireland A."/>
            <person name="Larimer J."/>
            <person name="McCowan C."/>
            <person name="Murphy C."/>
            <person name="Pearson M."/>
            <person name="Poon T.W."/>
            <person name="Priest M."/>
            <person name="Roberts A."/>
            <person name="Saif S."/>
            <person name="Shea T."/>
            <person name="Sisk P."/>
            <person name="Sykes S."/>
            <person name="Wortman J."/>
            <person name="Nusbaum C."/>
            <person name="Birren B."/>
        </authorList>
    </citation>
    <scope>NUCLEOTIDE SEQUENCE [LARGE SCALE GENOMIC DNA]</scope>
    <source>
        <strain evidence="11 12">P1976</strain>
    </source>
</reference>
<organism evidence="11 12">
    <name type="scientific">Phytophthora nicotianae P1976</name>
    <dbReference type="NCBI Taxonomy" id="1317066"/>
    <lineage>
        <taxon>Eukaryota</taxon>
        <taxon>Sar</taxon>
        <taxon>Stramenopiles</taxon>
        <taxon>Oomycota</taxon>
        <taxon>Peronosporomycetes</taxon>
        <taxon>Peronosporales</taxon>
        <taxon>Peronosporaceae</taxon>
        <taxon>Phytophthora</taxon>
    </lineage>
</organism>
<dbReference type="EMBL" id="ANJA01000475">
    <property type="protein sequence ID" value="ETO83576.1"/>
    <property type="molecule type" value="Genomic_DNA"/>
</dbReference>
<name>A0A081AXG5_PHYNI</name>
<feature type="domain" description="RXLR phytopathogen effector protein WY-domain" evidence="9">
    <location>
        <begin position="139"/>
        <end position="189"/>
    </location>
</feature>
<keyword evidence="6" id="KW-0843">Virulence</keyword>
<keyword evidence="4" id="KW-0964">Secreted</keyword>
<evidence type="ECO:0000256" key="6">
    <source>
        <dbReference type="ARBA" id="ARBA00023026"/>
    </source>
</evidence>
<proteinExistence type="inferred from homology"/>
<sequence length="244" mass="27476">MRTPCALLLLVTLVAVIDIASALKKATISKVTARNLLSLTGPNDDTTPDESFLQNSGAAHSESATNTEYRIAIPGLSNIAKLASDFSPLTQKVAFQLWLQQQTSPTIVFNLLNAKMLKNMGTNLEKNTELLDWLRYTMAYREMLGSSKFYPDGKIYLHLLNLAPETSLAFFFQSLRKTADLKMVGENLQTAQYKLWWKLRMEPSDLAKSLGITELLESGKVMSDPRFIIYFGYAEVWLRKIKLN</sequence>
<dbReference type="Pfam" id="PF22748">
    <property type="entry name" value="PexRD54_WY"/>
    <property type="match status" value="1"/>
</dbReference>
<dbReference type="Proteomes" id="UP000028582">
    <property type="component" value="Unassembled WGS sequence"/>
</dbReference>
<dbReference type="AlphaFoldDB" id="A0A081AXG5"/>
<evidence type="ECO:0000313" key="12">
    <source>
        <dbReference type="Proteomes" id="UP000028582"/>
    </source>
</evidence>
<feature type="signal peptide" evidence="8">
    <location>
        <begin position="1"/>
        <end position="22"/>
    </location>
</feature>
<evidence type="ECO:0000256" key="5">
    <source>
        <dbReference type="ARBA" id="ARBA00022729"/>
    </source>
</evidence>
<feature type="chain" id="PRO_5001754641" evidence="8">
    <location>
        <begin position="23"/>
        <end position="244"/>
    </location>
</feature>
<evidence type="ECO:0000256" key="4">
    <source>
        <dbReference type="ARBA" id="ARBA00022525"/>
    </source>
</evidence>
<protein>
    <submittedName>
        <fullName evidence="11">Uncharacterized protein</fullName>
    </submittedName>
</protein>
<comment type="subcellular location">
    <subcellularLocation>
        <location evidence="1">Host cell</location>
    </subcellularLocation>
    <subcellularLocation>
        <location evidence="2">Secreted</location>
    </subcellularLocation>
</comment>
<evidence type="ECO:0000313" key="11">
    <source>
        <dbReference type="EMBL" id="ETO83576.1"/>
    </source>
</evidence>
<feature type="compositionally biased region" description="Polar residues" evidence="7">
    <location>
        <begin position="52"/>
        <end position="61"/>
    </location>
</feature>
<keyword evidence="5 8" id="KW-0732">Signal</keyword>
<evidence type="ECO:0000259" key="10">
    <source>
        <dbReference type="Pfam" id="PF22748"/>
    </source>
</evidence>
<comment type="caution">
    <text evidence="11">The sequence shown here is derived from an EMBL/GenBank/DDBJ whole genome shotgun (WGS) entry which is preliminary data.</text>
</comment>
<comment type="similarity">
    <text evidence="3">Belongs to the RxLR effector family.</text>
</comment>
<dbReference type="Pfam" id="PF18634">
    <property type="entry name" value="RXLR_WY"/>
    <property type="match status" value="1"/>
</dbReference>
<evidence type="ECO:0000256" key="3">
    <source>
        <dbReference type="ARBA" id="ARBA00010400"/>
    </source>
</evidence>
<evidence type="ECO:0000256" key="7">
    <source>
        <dbReference type="SAM" id="MobiDB-lite"/>
    </source>
</evidence>
<evidence type="ECO:0000259" key="9">
    <source>
        <dbReference type="Pfam" id="PF18634"/>
    </source>
</evidence>
<evidence type="ECO:0000256" key="2">
    <source>
        <dbReference type="ARBA" id="ARBA00004613"/>
    </source>
</evidence>